<organism evidence="1 2">
    <name type="scientific">Trifolium pratense</name>
    <name type="common">Red clover</name>
    <dbReference type="NCBI Taxonomy" id="57577"/>
    <lineage>
        <taxon>Eukaryota</taxon>
        <taxon>Viridiplantae</taxon>
        <taxon>Streptophyta</taxon>
        <taxon>Embryophyta</taxon>
        <taxon>Tracheophyta</taxon>
        <taxon>Spermatophyta</taxon>
        <taxon>Magnoliopsida</taxon>
        <taxon>eudicotyledons</taxon>
        <taxon>Gunneridae</taxon>
        <taxon>Pentapetalae</taxon>
        <taxon>rosids</taxon>
        <taxon>fabids</taxon>
        <taxon>Fabales</taxon>
        <taxon>Fabaceae</taxon>
        <taxon>Papilionoideae</taxon>
        <taxon>50 kb inversion clade</taxon>
        <taxon>NPAAA clade</taxon>
        <taxon>Hologalegina</taxon>
        <taxon>IRL clade</taxon>
        <taxon>Trifolieae</taxon>
        <taxon>Trifolium</taxon>
    </lineage>
</organism>
<comment type="caution">
    <text evidence="1">The sequence shown here is derived from an EMBL/GenBank/DDBJ whole genome shotgun (WGS) entry which is preliminary data.</text>
</comment>
<name>A0A2K3NLC8_TRIPR</name>
<dbReference type="EMBL" id="ASHM01000084">
    <property type="protein sequence ID" value="PNY03845.1"/>
    <property type="molecule type" value="Genomic_DNA"/>
</dbReference>
<dbReference type="AlphaFoldDB" id="A0A2K3NLC8"/>
<reference evidence="1 2" key="1">
    <citation type="journal article" date="2014" name="Am. J. Bot.">
        <title>Genome assembly and annotation for red clover (Trifolium pratense; Fabaceae).</title>
        <authorList>
            <person name="Istvanek J."/>
            <person name="Jaros M."/>
            <person name="Krenek A."/>
            <person name="Repkova J."/>
        </authorList>
    </citation>
    <scope>NUCLEOTIDE SEQUENCE [LARGE SCALE GENOMIC DNA]</scope>
    <source>
        <strain evidence="2">cv. Tatra</strain>
        <tissue evidence="1">Young leaves</tissue>
    </source>
</reference>
<accession>A0A2K3NLC8</accession>
<proteinExistence type="predicted"/>
<protein>
    <submittedName>
        <fullName evidence="1">Uncharacterized protein</fullName>
    </submittedName>
</protein>
<evidence type="ECO:0000313" key="2">
    <source>
        <dbReference type="Proteomes" id="UP000236291"/>
    </source>
</evidence>
<sequence length="132" mass="15320">MYHNHPRRLFEMRWCGGLAATSSHHHHCHVYIVKNRFGLREDANLRTLRERLFNHAPWQALNELAIYSTSQVNIATIDSLLELQEMEAPPTIKMVGSPHELCPWFHKNVKQKLLSCPPQPWHNNAVVASPRV</sequence>
<reference evidence="1 2" key="2">
    <citation type="journal article" date="2017" name="Front. Plant Sci.">
        <title>Gene Classification and Mining of Molecular Markers Useful in Red Clover (Trifolium pratense) Breeding.</title>
        <authorList>
            <person name="Istvanek J."/>
            <person name="Dluhosova J."/>
            <person name="Dluhos P."/>
            <person name="Patkova L."/>
            <person name="Nedelnik J."/>
            <person name="Repkova J."/>
        </authorList>
    </citation>
    <scope>NUCLEOTIDE SEQUENCE [LARGE SCALE GENOMIC DNA]</scope>
    <source>
        <strain evidence="2">cv. Tatra</strain>
        <tissue evidence="1">Young leaves</tissue>
    </source>
</reference>
<evidence type="ECO:0000313" key="1">
    <source>
        <dbReference type="EMBL" id="PNY03845.1"/>
    </source>
</evidence>
<gene>
    <name evidence="1" type="ORF">L195_g000255</name>
</gene>
<dbReference type="Proteomes" id="UP000236291">
    <property type="component" value="Unassembled WGS sequence"/>
</dbReference>